<dbReference type="AlphaFoldDB" id="A0AAW8R082"/>
<name>A0AAW8R082_9ALTE</name>
<sequence>MKKRILLISPFSGDEKAGHPNIDDQFFIQFLEKNRIKSRYITSKHVRDCFAKNQTTQIKFEDNAELNPNSFLSCLKYLLSLNKKIENDIYFCGFSEKLLLAAYLVYFFKESTFTLIATNNFGKRRVKKYGTLLSLFYKICRRKVKLIVTHSTFEKSLVEKKFKLPAIIKRHHLCIPRSSLSPNRNDSVITSLNVGFMGPDKLEKPVGDFLGLILADKKMTHNYFIVNCKTSDIPNEILSRKNVVVINKWLTPKEYDELYSSFSFAFMGHDENFEGKLSGNLCDSFALAVPWISKKIEPYIELSELFEQPICLFYESGNMLSLLDALEENKVVEMKGYLAKKSSEYFNVDAVESSLSLVFAD</sequence>
<organism evidence="1 2">
    <name type="scientific">Brumicola blandensis</name>
    <dbReference type="NCBI Taxonomy" id="3075611"/>
    <lineage>
        <taxon>Bacteria</taxon>
        <taxon>Pseudomonadati</taxon>
        <taxon>Pseudomonadota</taxon>
        <taxon>Gammaproteobacteria</taxon>
        <taxon>Alteromonadales</taxon>
        <taxon>Alteromonadaceae</taxon>
        <taxon>Brumicola</taxon>
    </lineage>
</organism>
<protein>
    <recommendedName>
        <fullName evidence="3">Glycosyltransferase</fullName>
    </recommendedName>
</protein>
<evidence type="ECO:0000313" key="1">
    <source>
        <dbReference type="EMBL" id="MDT0582691.1"/>
    </source>
</evidence>
<dbReference type="Proteomes" id="UP001249020">
    <property type="component" value="Unassembled WGS sequence"/>
</dbReference>
<gene>
    <name evidence="1" type="ORF">RM544_09065</name>
</gene>
<keyword evidence="2" id="KW-1185">Reference proteome</keyword>
<proteinExistence type="predicted"/>
<dbReference type="EMBL" id="JAVRIE010000003">
    <property type="protein sequence ID" value="MDT0582691.1"/>
    <property type="molecule type" value="Genomic_DNA"/>
</dbReference>
<evidence type="ECO:0008006" key="3">
    <source>
        <dbReference type="Google" id="ProtNLM"/>
    </source>
</evidence>
<evidence type="ECO:0000313" key="2">
    <source>
        <dbReference type="Proteomes" id="UP001249020"/>
    </source>
</evidence>
<reference evidence="1 2" key="1">
    <citation type="submission" date="2023-09" db="EMBL/GenBank/DDBJ databases">
        <authorList>
            <person name="Rey-Velasco X."/>
        </authorList>
    </citation>
    <scope>NUCLEOTIDE SEQUENCE [LARGE SCALE GENOMIC DNA]</scope>
    <source>
        <strain evidence="1 2">W409</strain>
    </source>
</reference>
<comment type="caution">
    <text evidence="1">The sequence shown here is derived from an EMBL/GenBank/DDBJ whole genome shotgun (WGS) entry which is preliminary data.</text>
</comment>
<accession>A0AAW8R082</accession>
<dbReference type="RefSeq" id="WP_311361469.1">
    <property type="nucleotide sequence ID" value="NZ_JAVRIE010000003.1"/>
</dbReference>